<feature type="domain" description="CHAD" evidence="2">
    <location>
        <begin position="218"/>
        <end position="502"/>
    </location>
</feature>
<dbReference type="Proteomes" id="UP000005744">
    <property type="component" value="Unassembled WGS sequence"/>
</dbReference>
<dbReference type="Pfam" id="PF01928">
    <property type="entry name" value="CYTH"/>
    <property type="match status" value="1"/>
</dbReference>
<dbReference type="Pfam" id="PF05235">
    <property type="entry name" value="CHAD"/>
    <property type="match status" value="1"/>
</dbReference>
<sequence>MSVETELKLRFTPEDAEKIKQHPLLVAVQQMGEPQRLYNTYFDTADCALLERGIGLRIRRLGDKRIQTVKTAGAVVSGLHQREEWETEVYSDTPDFKLMPKNLLPSRFLHKKNLRNILPIFTTDFVRQIWLIDFNGSHIEVALDQGEVKTLTNRVPLHEIELELKAGVAENLYLLALSFQDYVPLIIENKSKAARGYGLYAPRSPQFYKAQDVTLTEQMSVEEAFSQILWQCLAHLQANENMVLAGTDPEGVHQMRVALRRLRSCLSLYKPLIPVSSYAELQTELKWLGSILGMARDWDVFHLNIQQMSASVHDAQVLAELQSISSDFKNRAYALVRQSLQTPRYSRLLLSFSSWLTQKSWRTCVDETVLNTLAQPASHFSDQILSSYDKRISKRGKNLLQLSAEKRHKLRILIKKMVYGSRFFATLYPSKSTREFIKSLALLQDDLGILNDLNVADELLTQAGVGLEAPMRYFLKGWYAHQQANQLETLFTHWQTFQQQRAFWK</sequence>
<dbReference type="PROSITE" id="PS51708">
    <property type="entry name" value="CHAD"/>
    <property type="match status" value="1"/>
</dbReference>
<dbReference type="AlphaFoldDB" id="I3CFR3"/>
<dbReference type="EMBL" id="JH600070">
    <property type="protein sequence ID" value="EIJ42456.1"/>
    <property type="molecule type" value="Genomic_DNA"/>
</dbReference>
<dbReference type="Gene3D" id="1.40.20.10">
    <property type="entry name" value="CHAD domain"/>
    <property type="match status" value="1"/>
</dbReference>
<dbReference type="OrthoDB" id="3034217at2"/>
<dbReference type="GO" id="GO:0050355">
    <property type="term" value="F:inorganic triphosphate phosphatase activity"/>
    <property type="evidence" value="ECO:0007669"/>
    <property type="project" value="InterPro"/>
</dbReference>
<organism evidence="3 4">
    <name type="scientific">Beggiatoa alba B18LD</name>
    <dbReference type="NCBI Taxonomy" id="395493"/>
    <lineage>
        <taxon>Bacteria</taxon>
        <taxon>Pseudomonadati</taxon>
        <taxon>Pseudomonadota</taxon>
        <taxon>Gammaproteobacteria</taxon>
        <taxon>Thiotrichales</taxon>
        <taxon>Thiotrichaceae</taxon>
        <taxon>Beggiatoa</taxon>
    </lineage>
</organism>
<dbReference type="Gene3D" id="2.40.320.10">
    <property type="entry name" value="Hypothetical Protein Pfu-838710-001"/>
    <property type="match status" value="1"/>
</dbReference>
<reference evidence="3 4" key="1">
    <citation type="submission" date="2011-11" db="EMBL/GenBank/DDBJ databases">
        <title>Improved High-Quality Draft sequence of Beggiatoa alba B18lD.</title>
        <authorList>
            <consortium name="US DOE Joint Genome Institute"/>
            <person name="Lucas S."/>
            <person name="Han J."/>
            <person name="Lapidus A."/>
            <person name="Cheng J.-F."/>
            <person name="Goodwin L."/>
            <person name="Pitluck S."/>
            <person name="Peters L."/>
            <person name="Mikhailova N."/>
            <person name="Held B."/>
            <person name="Detter J.C."/>
            <person name="Han C."/>
            <person name="Tapia R."/>
            <person name="Land M."/>
            <person name="Hauser L."/>
            <person name="Kyrpides N."/>
            <person name="Ivanova N."/>
            <person name="Pagani I."/>
            <person name="Samuel K."/>
            <person name="Teske A."/>
            <person name="Mueller J."/>
            <person name="Woyke T."/>
        </authorList>
    </citation>
    <scope>NUCLEOTIDE SEQUENCE [LARGE SCALE GENOMIC DNA]</scope>
    <source>
        <strain evidence="3 4">B18LD</strain>
    </source>
</reference>
<accession>I3CFR3</accession>
<feature type="domain" description="CYTH" evidence="1">
    <location>
        <begin position="2"/>
        <end position="203"/>
    </location>
</feature>
<dbReference type="PROSITE" id="PS51707">
    <property type="entry name" value="CYTH"/>
    <property type="match status" value="1"/>
</dbReference>
<evidence type="ECO:0000313" key="4">
    <source>
        <dbReference type="Proteomes" id="UP000005744"/>
    </source>
</evidence>
<evidence type="ECO:0000259" key="1">
    <source>
        <dbReference type="PROSITE" id="PS51707"/>
    </source>
</evidence>
<dbReference type="InterPro" id="IPR033469">
    <property type="entry name" value="CYTH-like_dom_sf"/>
</dbReference>
<dbReference type="GO" id="GO:0046872">
    <property type="term" value="F:metal ion binding"/>
    <property type="evidence" value="ECO:0007669"/>
    <property type="project" value="TreeGrafter"/>
</dbReference>
<name>I3CFR3_9GAMM</name>
<gene>
    <name evidence="3" type="ORF">BegalDRAFT_1576</name>
</gene>
<dbReference type="eggNOG" id="COG3025">
    <property type="taxonomic scope" value="Bacteria"/>
</dbReference>
<dbReference type="SMART" id="SM00880">
    <property type="entry name" value="CHAD"/>
    <property type="match status" value="1"/>
</dbReference>
<dbReference type="HOGENOM" id="CLU_040400_3_0_6"/>
<evidence type="ECO:0000259" key="2">
    <source>
        <dbReference type="PROSITE" id="PS51708"/>
    </source>
</evidence>
<evidence type="ECO:0008006" key="5">
    <source>
        <dbReference type="Google" id="ProtNLM"/>
    </source>
</evidence>
<evidence type="ECO:0000313" key="3">
    <source>
        <dbReference type="EMBL" id="EIJ42456.1"/>
    </source>
</evidence>
<dbReference type="InterPro" id="IPR007899">
    <property type="entry name" value="CHAD_dom"/>
</dbReference>
<dbReference type="InterPro" id="IPR038186">
    <property type="entry name" value="CHAD_dom_sf"/>
</dbReference>
<dbReference type="PANTHER" id="PTHR39569:SF1">
    <property type="entry name" value="INORGANIC TRIPHOSPHATASE"/>
    <property type="match status" value="1"/>
</dbReference>
<dbReference type="InterPro" id="IPR023577">
    <property type="entry name" value="CYTH_domain"/>
</dbReference>
<dbReference type="RefSeq" id="WP_002685411.1">
    <property type="nucleotide sequence ID" value="NZ_JH600070.1"/>
</dbReference>
<proteinExistence type="predicted"/>
<dbReference type="SMART" id="SM01118">
    <property type="entry name" value="CYTH"/>
    <property type="match status" value="1"/>
</dbReference>
<dbReference type="CDD" id="cd07756">
    <property type="entry name" value="CYTH-like_Pase_CHAD"/>
    <property type="match status" value="1"/>
</dbReference>
<protein>
    <recommendedName>
        <fullName evidence="5">CYTH domain-containing protein</fullName>
    </recommendedName>
</protein>
<dbReference type="InterPro" id="IPR039013">
    <property type="entry name" value="YgiF"/>
</dbReference>
<dbReference type="SUPFAM" id="SSF55154">
    <property type="entry name" value="CYTH-like phosphatases"/>
    <property type="match status" value="1"/>
</dbReference>
<keyword evidence="4" id="KW-1185">Reference proteome</keyword>
<dbReference type="PANTHER" id="PTHR39569">
    <property type="entry name" value="INORGANIC TRIPHOSPHATASE"/>
    <property type="match status" value="1"/>
</dbReference>